<evidence type="ECO:0000313" key="2">
    <source>
        <dbReference type="EMBL" id="KAE8727816.1"/>
    </source>
</evidence>
<dbReference type="AlphaFoldDB" id="A0A6A3CG99"/>
<feature type="region of interest" description="Disordered" evidence="1">
    <location>
        <begin position="1"/>
        <end position="46"/>
    </location>
</feature>
<comment type="caution">
    <text evidence="2">The sequence shown here is derived from an EMBL/GenBank/DDBJ whole genome shotgun (WGS) entry which is preliminary data.</text>
</comment>
<dbReference type="Proteomes" id="UP000436088">
    <property type="component" value="Unassembled WGS sequence"/>
</dbReference>
<evidence type="ECO:0000313" key="3">
    <source>
        <dbReference type="Proteomes" id="UP000436088"/>
    </source>
</evidence>
<evidence type="ECO:0000256" key="1">
    <source>
        <dbReference type="SAM" id="MobiDB-lite"/>
    </source>
</evidence>
<organism evidence="2 3">
    <name type="scientific">Hibiscus syriacus</name>
    <name type="common">Rose of Sharon</name>
    <dbReference type="NCBI Taxonomy" id="106335"/>
    <lineage>
        <taxon>Eukaryota</taxon>
        <taxon>Viridiplantae</taxon>
        <taxon>Streptophyta</taxon>
        <taxon>Embryophyta</taxon>
        <taxon>Tracheophyta</taxon>
        <taxon>Spermatophyta</taxon>
        <taxon>Magnoliopsida</taxon>
        <taxon>eudicotyledons</taxon>
        <taxon>Gunneridae</taxon>
        <taxon>Pentapetalae</taxon>
        <taxon>rosids</taxon>
        <taxon>malvids</taxon>
        <taxon>Malvales</taxon>
        <taxon>Malvaceae</taxon>
        <taxon>Malvoideae</taxon>
        <taxon>Hibiscus</taxon>
    </lineage>
</organism>
<sequence length="109" mass="11883">MSSRAPSQQQHPQPTMQFMNTNFMVSSDSSGQTAGQGSRPDNCDQQSKNLVSQMLYRVLFVGASSIITSLKKGTVLTVVFLQEMDPGIMNLAFSRTRLGILILSAPMTP</sequence>
<keyword evidence="3" id="KW-1185">Reference proteome</keyword>
<reference evidence="2" key="1">
    <citation type="submission" date="2019-09" db="EMBL/GenBank/DDBJ databases">
        <title>Draft genome information of white flower Hibiscus syriacus.</title>
        <authorList>
            <person name="Kim Y.-M."/>
        </authorList>
    </citation>
    <scope>NUCLEOTIDE SEQUENCE [LARGE SCALE GENOMIC DNA]</scope>
    <source>
        <strain evidence="2">YM2019G1</strain>
    </source>
</reference>
<dbReference type="EMBL" id="VEPZ02000301">
    <property type="protein sequence ID" value="KAE8727816.1"/>
    <property type="molecule type" value="Genomic_DNA"/>
</dbReference>
<feature type="compositionally biased region" description="Polar residues" evidence="1">
    <location>
        <begin position="1"/>
        <end position="36"/>
    </location>
</feature>
<accession>A0A6A3CG99</accession>
<name>A0A6A3CG99_HIBSY</name>
<protein>
    <submittedName>
        <fullName evidence="2">Uncharacterized protein</fullName>
    </submittedName>
</protein>
<proteinExistence type="predicted"/>
<gene>
    <name evidence="2" type="ORF">F3Y22_tig00005294pilonHSYRG00052</name>
</gene>